<dbReference type="AlphaFoldDB" id="A0A382R4H4"/>
<dbReference type="PANTHER" id="PTHR30244">
    <property type="entry name" value="TRANSAMINASE"/>
    <property type="match status" value="1"/>
</dbReference>
<proteinExistence type="predicted"/>
<dbReference type="GO" id="GO:0000271">
    <property type="term" value="P:polysaccharide biosynthetic process"/>
    <property type="evidence" value="ECO:0007669"/>
    <property type="project" value="TreeGrafter"/>
</dbReference>
<feature type="non-terminal residue" evidence="1">
    <location>
        <position position="318"/>
    </location>
</feature>
<dbReference type="Pfam" id="PF01041">
    <property type="entry name" value="DegT_DnrJ_EryC1"/>
    <property type="match status" value="1"/>
</dbReference>
<protein>
    <recommendedName>
        <fullName evidence="2">DegT/DnrJ/EryC1/StrS family aminotransferase</fullName>
    </recommendedName>
</protein>
<dbReference type="GO" id="GO:0008483">
    <property type="term" value="F:transaminase activity"/>
    <property type="evidence" value="ECO:0007669"/>
    <property type="project" value="TreeGrafter"/>
</dbReference>
<dbReference type="SUPFAM" id="SSF53383">
    <property type="entry name" value="PLP-dependent transferases"/>
    <property type="match status" value="1"/>
</dbReference>
<dbReference type="GO" id="GO:0030170">
    <property type="term" value="F:pyridoxal phosphate binding"/>
    <property type="evidence" value="ECO:0007669"/>
    <property type="project" value="TreeGrafter"/>
</dbReference>
<sequence>MSIDAIPYVNLAAQWHEERSELLPVIEKILESGQYVGGEEVDLFEKEVSAKFKVKHAIAVNSGTDALFLGLIALGIKSGDEVITPPNSFVASTAVVVNAGAIPVFVDVKEDQNIDPKLIEKSITANTKAIIAVHLTGRMCDMEAICHIASQHNLAVVEDAAQSAGSKFMNRHSGSWGDIGCFSAHPLKNLAACGDAGFVTTNNDEIAKKIQLLRNHGLASRDRMDQYGYVSRMDALQAAILRYRLRRLPSIIERRRTHASLYRSLLNMDKLFQPEDLITEFNTFHTFVIQLDKREELRQFLIERRIETAVHYPLPIHL</sequence>
<dbReference type="CDD" id="cd00616">
    <property type="entry name" value="AHBA_syn"/>
    <property type="match status" value="1"/>
</dbReference>
<dbReference type="InterPro" id="IPR000653">
    <property type="entry name" value="DegT/StrS_aminotransferase"/>
</dbReference>
<dbReference type="PIRSF" id="PIRSF000390">
    <property type="entry name" value="PLP_StrS"/>
    <property type="match status" value="1"/>
</dbReference>
<dbReference type="Gene3D" id="3.40.640.10">
    <property type="entry name" value="Type I PLP-dependent aspartate aminotransferase-like (Major domain)"/>
    <property type="match status" value="1"/>
</dbReference>
<dbReference type="InterPro" id="IPR015421">
    <property type="entry name" value="PyrdxlP-dep_Trfase_major"/>
</dbReference>
<dbReference type="Gene3D" id="3.90.1150.10">
    <property type="entry name" value="Aspartate Aminotransferase, domain 1"/>
    <property type="match status" value="1"/>
</dbReference>
<dbReference type="EMBL" id="UINC01118397">
    <property type="protein sequence ID" value="SVC91491.1"/>
    <property type="molecule type" value="Genomic_DNA"/>
</dbReference>
<dbReference type="PANTHER" id="PTHR30244:SF42">
    <property type="entry name" value="UDP-2-ACETAMIDO-2-DEOXY-3-OXO-D-GLUCURONATE AMINOTRANSFERASE"/>
    <property type="match status" value="1"/>
</dbReference>
<dbReference type="InterPro" id="IPR015422">
    <property type="entry name" value="PyrdxlP-dep_Trfase_small"/>
</dbReference>
<evidence type="ECO:0000313" key="1">
    <source>
        <dbReference type="EMBL" id="SVC91491.1"/>
    </source>
</evidence>
<accession>A0A382R4H4</accession>
<evidence type="ECO:0008006" key="2">
    <source>
        <dbReference type="Google" id="ProtNLM"/>
    </source>
</evidence>
<organism evidence="1">
    <name type="scientific">marine metagenome</name>
    <dbReference type="NCBI Taxonomy" id="408172"/>
    <lineage>
        <taxon>unclassified sequences</taxon>
        <taxon>metagenomes</taxon>
        <taxon>ecological metagenomes</taxon>
    </lineage>
</organism>
<gene>
    <name evidence="1" type="ORF">METZ01_LOCUS344345</name>
</gene>
<reference evidence="1" key="1">
    <citation type="submission" date="2018-05" db="EMBL/GenBank/DDBJ databases">
        <authorList>
            <person name="Lanie J.A."/>
            <person name="Ng W.-L."/>
            <person name="Kazmierczak K.M."/>
            <person name="Andrzejewski T.M."/>
            <person name="Davidsen T.M."/>
            <person name="Wayne K.J."/>
            <person name="Tettelin H."/>
            <person name="Glass J.I."/>
            <person name="Rusch D."/>
            <person name="Podicherti R."/>
            <person name="Tsui H.-C.T."/>
            <person name="Winkler M.E."/>
        </authorList>
    </citation>
    <scope>NUCLEOTIDE SEQUENCE</scope>
</reference>
<name>A0A382R4H4_9ZZZZ</name>
<dbReference type="InterPro" id="IPR015424">
    <property type="entry name" value="PyrdxlP-dep_Trfase"/>
</dbReference>